<dbReference type="Pfam" id="PF03184">
    <property type="entry name" value="DDE_1"/>
    <property type="match status" value="1"/>
</dbReference>
<organism evidence="2 3">
    <name type="scientific">Phytophthora cactorum</name>
    <dbReference type="NCBI Taxonomy" id="29920"/>
    <lineage>
        <taxon>Eukaryota</taxon>
        <taxon>Sar</taxon>
        <taxon>Stramenopiles</taxon>
        <taxon>Oomycota</taxon>
        <taxon>Peronosporomycetes</taxon>
        <taxon>Peronosporales</taxon>
        <taxon>Peronosporaceae</taxon>
        <taxon>Phytophthora</taxon>
    </lineage>
</organism>
<dbReference type="VEuPathDB" id="FungiDB:PC110_g2411"/>
<evidence type="ECO:0000313" key="2">
    <source>
        <dbReference type="EMBL" id="KAG6950601.1"/>
    </source>
</evidence>
<feature type="domain" description="DDE-1" evidence="1">
    <location>
        <begin position="45"/>
        <end position="141"/>
    </location>
</feature>
<comment type="caution">
    <text evidence="2">The sequence shown here is derived from an EMBL/GenBank/DDBJ whole genome shotgun (WGS) entry which is preliminary data.</text>
</comment>
<name>A0A8T1U1M5_9STRA</name>
<dbReference type="OrthoDB" id="124433at2759"/>
<gene>
    <name evidence="2" type="ORF">JG687_00014148</name>
</gene>
<dbReference type="InterPro" id="IPR004875">
    <property type="entry name" value="DDE_SF_endonuclease_dom"/>
</dbReference>
<evidence type="ECO:0000313" key="3">
    <source>
        <dbReference type="Proteomes" id="UP000688947"/>
    </source>
</evidence>
<protein>
    <recommendedName>
        <fullName evidence="1">DDE-1 domain-containing protein</fullName>
    </recommendedName>
</protein>
<accession>A0A8T1U1M5</accession>
<dbReference type="AlphaFoldDB" id="A0A8T1U1M5"/>
<dbReference type="Proteomes" id="UP000688947">
    <property type="component" value="Unassembled WGS sequence"/>
</dbReference>
<sequence>MAKRGENTVWVRCSGTSKERVATMLLGDSDGNKYPPPPPIYRNDPILLLWNDFSGHWTQNVVDYAASINVVLEKVPPRATSVSQPADAAWSFPLKASVRNLWHTEMQTQISRPRPTGTKFKRKAPDRIKICGWISMTWDSLMAQLDKLSLLEGPPVDESSDFDSSEAIVEEATV</sequence>
<dbReference type="GO" id="GO:0003676">
    <property type="term" value="F:nucleic acid binding"/>
    <property type="evidence" value="ECO:0007669"/>
    <property type="project" value="InterPro"/>
</dbReference>
<proteinExistence type="predicted"/>
<reference evidence="2" key="1">
    <citation type="submission" date="2021-01" db="EMBL/GenBank/DDBJ databases">
        <title>Phytophthora aleatoria, a newly-described species from Pinus radiata is distinct from Phytophthora cactorum isolates based on comparative genomics.</title>
        <authorList>
            <person name="Mcdougal R."/>
            <person name="Panda P."/>
            <person name="Williams N."/>
            <person name="Studholme D.J."/>
        </authorList>
    </citation>
    <scope>NUCLEOTIDE SEQUENCE</scope>
    <source>
        <strain evidence="2">NZFS 3830</strain>
    </source>
</reference>
<evidence type="ECO:0000259" key="1">
    <source>
        <dbReference type="Pfam" id="PF03184"/>
    </source>
</evidence>
<dbReference type="EMBL" id="JAENGZ010001110">
    <property type="protein sequence ID" value="KAG6950601.1"/>
    <property type="molecule type" value="Genomic_DNA"/>
</dbReference>